<keyword evidence="2" id="KW-1185">Reference proteome</keyword>
<dbReference type="EMBL" id="JH687446">
    <property type="protein sequence ID" value="EIM79017.1"/>
    <property type="molecule type" value="Genomic_DNA"/>
</dbReference>
<dbReference type="Proteomes" id="UP000053927">
    <property type="component" value="Unassembled WGS sequence"/>
</dbReference>
<protein>
    <submittedName>
        <fullName evidence="1">Uncharacterized protein</fullName>
    </submittedName>
</protein>
<organism evidence="1 2">
    <name type="scientific">Stereum hirsutum (strain FP-91666)</name>
    <name type="common">White-rot fungus</name>
    <dbReference type="NCBI Taxonomy" id="721885"/>
    <lineage>
        <taxon>Eukaryota</taxon>
        <taxon>Fungi</taxon>
        <taxon>Dikarya</taxon>
        <taxon>Basidiomycota</taxon>
        <taxon>Agaricomycotina</taxon>
        <taxon>Agaricomycetes</taxon>
        <taxon>Russulales</taxon>
        <taxon>Stereaceae</taxon>
        <taxon>Stereum</taxon>
    </lineage>
</organism>
<gene>
    <name evidence="1" type="ORF">STEHIDRAFT_116843</name>
</gene>
<dbReference type="GeneID" id="18796012"/>
<accession>R7RXC5</accession>
<evidence type="ECO:0000313" key="1">
    <source>
        <dbReference type="EMBL" id="EIM79017.1"/>
    </source>
</evidence>
<evidence type="ECO:0000313" key="2">
    <source>
        <dbReference type="Proteomes" id="UP000053927"/>
    </source>
</evidence>
<dbReference type="AlphaFoldDB" id="R7RXC5"/>
<name>R7RXC5_STEHR</name>
<proteinExistence type="predicted"/>
<dbReference type="RefSeq" id="XP_007311886.1">
    <property type="nucleotide sequence ID" value="XM_007311824.1"/>
</dbReference>
<dbReference type="KEGG" id="shs:STEHIDRAFT_116843"/>
<sequence length="246" mass="27729">MEGTYVILMPPWRAGETPIQRVLALARVEIWLLGERGWRNGFVVARVTHLWHASPLDPREHITVEIYYNYRYIGTWHVVRHLQTFCSVPTASKAIKHITRSLLGGGWGIVVAEVRVSVAADGSFGALGVEEDWGGAKFYFCAFLVVSMFVALRVPKENPSRTEIACKALSVSVRDAFGRQFPSRTDSARAAAMTRRHEWLMQQFPSQTDSARGKYLTTRTPSWTDIAQEEISRLDRGYIRPGSCDA</sequence>
<reference evidence="2" key="1">
    <citation type="journal article" date="2012" name="Science">
        <title>The Paleozoic origin of enzymatic lignin decomposition reconstructed from 31 fungal genomes.</title>
        <authorList>
            <person name="Floudas D."/>
            <person name="Binder M."/>
            <person name="Riley R."/>
            <person name="Barry K."/>
            <person name="Blanchette R.A."/>
            <person name="Henrissat B."/>
            <person name="Martinez A.T."/>
            <person name="Otillar R."/>
            <person name="Spatafora J.W."/>
            <person name="Yadav J.S."/>
            <person name="Aerts A."/>
            <person name="Benoit I."/>
            <person name="Boyd A."/>
            <person name="Carlson A."/>
            <person name="Copeland A."/>
            <person name="Coutinho P.M."/>
            <person name="de Vries R.P."/>
            <person name="Ferreira P."/>
            <person name="Findley K."/>
            <person name="Foster B."/>
            <person name="Gaskell J."/>
            <person name="Glotzer D."/>
            <person name="Gorecki P."/>
            <person name="Heitman J."/>
            <person name="Hesse C."/>
            <person name="Hori C."/>
            <person name="Igarashi K."/>
            <person name="Jurgens J.A."/>
            <person name="Kallen N."/>
            <person name="Kersten P."/>
            <person name="Kohler A."/>
            <person name="Kuees U."/>
            <person name="Kumar T.K.A."/>
            <person name="Kuo A."/>
            <person name="LaButti K."/>
            <person name="Larrondo L.F."/>
            <person name="Lindquist E."/>
            <person name="Ling A."/>
            <person name="Lombard V."/>
            <person name="Lucas S."/>
            <person name="Lundell T."/>
            <person name="Martin R."/>
            <person name="McLaughlin D.J."/>
            <person name="Morgenstern I."/>
            <person name="Morin E."/>
            <person name="Murat C."/>
            <person name="Nagy L.G."/>
            <person name="Nolan M."/>
            <person name="Ohm R.A."/>
            <person name="Patyshakuliyeva A."/>
            <person name="Rokas A."/>
            <person name="Ruiz-Duenas F.J."/>
            <person name="Sabat G."/>
            <person name="Salamov A."/>
            <person name="Samejima M."/>
            <person name="Schmutz J."/>
            <person name="Slot J.C."/>
            <person name="St John F."/>
            <person name="Stenlid J."/>
            <person name="Sun H."/>
            <person name="Sun S."/>
            <person name="Syed K."/>
            <person name="Tsang A."/>
            <person name="Wiebenga A."/>
            <person name="Young D."/>
            <person name="Pisabarro A."/>
            <person name="Eastwood D.C."/>
            <person name="Martin F."/>
            <person name="Cullen D."/>
            <person name="Grigoriev I.V."/>
            <person name="Hibbett D.S."/>
        </authorList>
    </citation>
    <scope>NUCLEOTIDE SEQUENCE [LARGE SCALE GENOMIC DNA]</scope>
    <source>
        <strain evidence="2">FP-91666</strain>
    </source>
</reference>